<protein>
    <submittedName>
        <fullName evidence="9">Starch-binding associating with outer membrane</fullName>
    </submittedName>
</protein>
<feature type="signal peptide" evidence="6">
    <location>
        <begin position="1"/>
        <end position="21"/>
    </location>
</feature>
<evidence type="ECO:0000259" key="7">
    <source>
        <dbReference type="Pfam" id="PF07980"/>
    </source>
</evidence>
<comment type="caution">
    <text evidence="9">The sequence shown here is derived from an EMBL/GenBank/DDBJ whole genome shotgun (WGS) entry which is preliminary data.</text>
</comment>
<evidence type="ECO:0000256" key="3">
    <source>
        <dbReference type="ARBA" id="ARBA00022729"/>
    </source>
</evidence>
<evidence type="ECO:0000313" key="9">
    <source>
        <dbReference type="EMBL" id="SIS85601.1"/>
    </source>
</evidence>
<comment type="similarity">
    <text evidence="2">Belongs to the SusD family.</text>
</comment>
<reference evidence="9 10" key="1">
    <citation type="submission" date="2017-01" db="EMBL/GenBank/DDBJ databases">
        <authorList>
            <person name="Varghese N."/>
            <person name="Submissions S."/>
        </authorList>
    </citation>
    <scope>NUCLEOTIDE SEQUENCE [LARGE SCALE GENOMIC DNA]</scope>
    <source>
        <strain evidence="9 10">DSM 2061</strain>
    </source>
</reference>
<dbReference type="PROSITE" id="PS51257">
    <property type="entry name" value="PROKAR_LIPOPROTEIN"/>
    <property type="match status" value="1"/>
</dbReference>
<dbReference type="Proteomes" id="UP000185728">
    <property type="component" value="Unassembled WGS sequence"/>
</dbReference>
<dbReference type="InterPro" id="IPR033985">
    <property type="entry name" value="SusD-like_N"/>
</dbReference>
<evidence type="ECO:0000256" key="5">
    <source>
        <dbReference type="ARBA" id="ARBA00023237"/>
    </source>
</evidence>
<keyword evidence="4" id="KW-0472">Membrane</keyword>
<sequence length="476" mass="52413">MKQFKLITMLLVVVVSFTACEKDFLSPAPTSGVSSETYFSTEEELETALINMYDGIQGVNSTDPDDRHGIQYEFYITEMRSDNTRTKSSEGEAAQFESYNITPNNGIIANYYESYYNIIYRANVVLDNLDVIENAATKASYEAEAKFVRAYAYFNLVRLYGDVPLIDRVVGPLETDVQFARVAASSIYDFIKSDLSTAVNGLDNTYRTRASKAAAQTLLAKVYLTLGENYSEAQTLLESVMASGYSLEPDFGDVFYNEENNEVIFSIGYLPNLSSDSQNFSAEWLNGVGRTSGVNYVTSEAVAVLDEFGGDRTAVSYRPDPSQVGQYQVTKYLPNGEDGGSNGKSFDSDPTLAGNDWIVIRYADVLLLHVEAIMAGGASTTASKALASFQAVRNRAGLTDAVTEVTKEDLLLERRVELAFENHRFFDLLRFGQAESVFSAFSSANNLGYSSTDLLLPIPQNEINLSNGSMSQNPGY</sequence>
<keyword evidence="5" id="KW-0998">Cell outer membrane</keyword>
<evidence type="ECO:0000256" key="6">
    <source>
        <dbReference type="SAM" id="SignalP"/>
    </source>
</evidence>
<evidence type="ECO:0000256" key="1">
    <source>
        <dbReference type="ARBA" id="ARBA00004442"/>
    </source>
</evidence>
<feature type="domain" description="RagB/SusD" evidence="7">
    <location>
        <begin position="348"/>
        <end position="476"/>
    </location>
</feature>
<keyword evidence="10" id="KW-1185">Reference proteome</keyword>
<dbReference type="EMBL" id="FTOB01000004">
    <property type="protein sequence ID" value="SIS85601.1"/>
    <property type="molecule type" value="Genomic_DNA"/>
</dbReference>
<organism evidence="9 10">
    <name type="scientific">Zobellia uliginosa</name>
    <dbReference type="NCBI Taxonomy" id="143224"/>
    <lineage>
        <taxon>Bacteria</taxon>
        <taxon>Pseudomonadati</taxon>
        <taxon>Bacteroidota</taxon>
        <taxon>Flavobacteriia</taxon>
        <taxon>Flavobacteriales</taxon>
        <taxon>Flavobacteriaceae</taxon>
        <taxon>Zobellia</taxon>
    </lineage>
</organism>
<evidence type="ECO:0000259" key="8">
    <source>
        <dbReference type="Pfam" id="PF14322"/>
    </source>
</evidence>
<dbReference type="Gene3D" id="1.25.40.390">
    <property type="match status" value="1"/>
</dbReference>
<evidence type="ECO:0000256" key="2">
    <source>
        <dbReference type="ARBA" id="ARBA00006275"/>
    </source>
</evidence>
<accession>A0ABY1KW75</accession>
<dbReference type="InterPro" id="IPR011990">
    <property type="entry name" value="TPR-like_helical_dom_sf"/>
</dbReference>
<comment type="subcellular location">
    <subcellularLocation>
        <location evidence="1">Cell outer membrane</location>
    </subcellularLocation>
</comment>
<name>A0ABY1KW75_9FLAO</name>
<feature type="domain" description="SusD-like N-terminal" evidence="8">
    <location>
        <begin position="24"/>
        <end position="224"/>
    </location>
</feature>
<dbReference type="SUPFAM" id="SSF48452">
    <property type="entry name" value="TPR-like"/>
    <property type="match status" value="1"/>
</dbReference>
<evidence type="ECO:0000313" key="10">
    <source>
        <dbReference type="Proteomes" id="UP000185728"/>
    </source>
</evidence>
<keyword evidence="3 6" id="KW-0732">Signal</keyword>
<dbReference type="InterPro" id="IPR012944">
    <property type="entry name" value="SusD_RagB_dom"/>
</dbReference>
<gene>
    <name evidence="9" type="ORF">SAMN05421766_104408</name>
</gene>
<dbReference type="Pfam" id="PF07980">
    <property type="entry name" value="SusD_RagB"/>
    <property type="match status" value="1"/>
</dbReference>
<dbReference type="CDD" id="cd08977">
    <property type="entry name" value="SusD"/>
    <property type="match status" value="1"/>
</dbReference>
<proteinExistence type="inferred from homology"/>
<dbReference type="RefSeq" id="WP_076455917.1">
    <property type="nucleotide sequence ID" value="NZ_FTOB01000004.1"/>
</dbReference>
<feature type="chain" id="PRO_5045463776" evidence="6">
    <location>
        <begin position="22"/>
        <end position="476"/>
    </location>
</feature>
<dbReference type="Pfam" id="PF14322">
    <property type="entry name" value="SusD-like_3"/>
    <property type="match status" value="1"/>
</dbReference>
<evidence type="ECO:0000256" key="4">
    <source>
        <dbReference type="ARBA" id="ARBA00023136"/>
    </source>
</evidence>